<dbReference type="EMBL" id="KX788858">
    <property type="protein sequence ID" value="API83185.1"/>
    <property type="molecule type" value="Genomic_DNA"/>
</dbReference>
<evidence type="ECO:0000313" key="9">
    <source>
        <dbReference type="EMBL" id="API83185.1"/>
    </source>
</evidence>
<dbReference type="NCBIfam" id="TIGR01746">
    <property type="entry name" value="Thioester-redct"/>
    <property type="match status" value="1"/>
</dbReference>
<evidence type="ECO:0000259" key="8">
    <source>
        <dbReference type="PROSITE" id="PS50075"/>
    </source>
</evidence>
<dbReference type="InterPro" id="IPR044894">
    <property type="entry name" value="TubC_N_sf"/>
</dbReference>
<dbReference type="InterPro" id="IPR000873">
    <property type="entry name" value="AMP-dep_synth/lig_dom"/>
</dbReference>
<name>A0A1L4BMI6_9CYAN</name>
<dbReference type="Gene3D" id="1.10.10.1830">
    <property type="entry name" value="Non-ribosomal peptide synthase, adenylation domain"/>
    <property type="match status" value="1"/>
</dbReference>
<keyword evidence="11" id="KW-1185">Reference proteome</keyword>
<dbReference type="InterPro" id="IPR006162">
    <property type="entry name" value="Ppantetheine_attach_site"/>
</dbReference>
<dbReference type="InterPro" id="IPR013120">
    <property type="entry name" value="FAR_NAD-bd"/>
</dbReference>
<dbReference type="SUPFAM" id="SSF52777">
    <property type="entry name" value="CoA-dependent acyltransferases"/>
    <property type="match status" value="8"/>
</dbReference>
<dbReference type="Pfam" id="PF18563">
    <property type="entry name" value="TubC_N"/>
    <property type="match status" value="1"/>
</dbReference>
<dbReference type="Gene3D" id="3.30.300.30">
    <property type="match status" value="3"/>
</dbReference>
<evidence type="ECO:0000256" key="7">
    <source>
        <dbReference type="ARBA" id="ARBA00023194"/>
    </source>
</evidence>
<dbReference type="SUPFAM" id="SSF51735">
    <property type="entry name" value="NAD(P)-binding Rossmann-fold domains"/>
    <property type="match status" value="1"/>
</dbReference>
<dbReference type="CDD" id="cd19534">
    <property type="entry name" value="E_NRPS"/>
    <property type="match status" value="1"/>
</dbReference>
<evidence type="ECO:0000313" key="10">
    <source>
        <dbReference type="EMBL" id="QYX31912.1"/>
    </source>
</evidence>
<dbReference type="FunFam" id="3.40.50.980:FF:000001">
    <property type="entry name" value="Non-ribosomal peptide synthetase"/>
    <property type="match status" value="3"/>
</dbReference>
<evidence type="ECO:0000256" key="1">
    <source>
        <dbReference type="ARBA" id="ARBA00001957"/>
    </source>
</evidence>
<dbReference type="InterPro" id="IPR036291">
    <property type="entry name" value="NAD(P)-bd_dom_sf"/>
</dbReference>
<dbReference type="GO" id="GO:0016874">
    <property type="term" value="F:ligase activity"/>
    <property type="evidence" value="ECO:0007669"/>
    <property type="project" value="UniProtKB-KW"/>
</dbReference>
<dbReference type="PROSITE" id="PS00012">
    <property type="entry name" value="PHOSPHOPANTETHEINE"/>
    <property type="match status" value="2"/>
</dbReference>
<reference evidence="9" key="1">
    <citation type="submission" date="2016-08" db="EMBL/GenBank/DDBJ databases">
        <title>Discovery of anabaenopeptin and spumigin biosynthetic gene clusters in the bloom-forming cyanobacterium Sphaerospermopsis torques-reginae ITEP-024.</title>
        <authorList>
            <person name="Lima S.T."/>
            <person name="Alvarenga D.O."/>
            <person name="Echegaray A."/>
            <person name="Fewer D.P."/>
            <person name="Jokela J."/>
            <person name="Varani A.M."/>
            <person name="Sanz M."/>
            <person name="Dorr F.A."/>
            <person name="Pinto E."/>
            <person name="Sivonen K."/>
            <person name="Fiore M.F."/>
        </authorList>
    </citation>
    <scope>NUCLEOTIDE SEQUENCE</scope>
    <source>
        <strain evidence="9">ITEP-024</strain>
    </source>
</reference>
<comment type="cofactor">
    <cofactor evidence="1">
        <name>pantetheine 4'-phosphate</name>
        <dbReference type="ChEBI" id="CHEBI:47942"/>
    </cofactor>
</comment>
<evidence type="ECO:0000256" key="3">
    <source>
        <dbReference type="ARBA" id="ARBA00022450"/>
    </source>
</evidence>
<dbReference type="InterPro" id="IPR009081">
    <property type="entry name" value="PP-bd_ACP"/>
</dbReference>
<dbReference type="FunFam" id="3.30.300.30:FF:000010">
    <property type="entry name" value="Enterobactin synthetase component F"/>
    <property type="match status" value="3"/>
</dbReference>
<dbReference type="Gene3D" id="1.10.1200.10">
    <property type="entry name" value="ACP-like"/>
    <property type="match status" value="3"/>
</dbReference>
<dbReference type="CDD" id="cd17652">
    <property type="entry name" value="A_NRPS_CmdD_like"/>
    <property type="match status" value="1"/>
</dbReference>
<feature type="domain" description="Carrier" evidence="8">
    <location>
        <begin position="1043"/>
        <end position="1117"/>
    </location>
</feature>
<dbReference type="FunFam" id="1.10.1200.10:FF:000005">
    <property type="entry name" value="Nonribosomal peptide synthetase 1"/>
    <property type="match status" value="3"/>
</dbReference>
<dbReference type="Gene3D" id="3.30.559.30">
    <property type="entry name" value="Nonribosomal peptide synthetase, condensation domain"/>
    <property type="match status" value="4"/>
</dbReference>
<dbReference type="InterPro" id="IPR010080">
    <property type="entry name" value="Thioester_reductase-like_dom"/>
</dbReference>
<dbReference type="Pfam" id="PF00668">
    <property type="entry name" value="Condensation"/>
    <property type="match status" value="4"/>
</dbReference>
<keyword evidence="5" id="KW-0436">Ligase</keyword>
<dbReference type="CDD" id="cd17651">
    <property type="entry name" value="A_NRPS_VisG_like"/>
    <property type="match status" value="1"/>
</dbReference>
<sequence>MAIFEFLSFLNSLDIKIWLEDGQLRFRAPKGAMTEELKQQMKERKAEIIAFLQEAQTATQITSLSLVPVARDKDLPLSFAQQRMWFLSQLDGESTSYNESFQLRIVGKLSVTALEQSINEIIRRHEALRTNFPTVEGVPFQVIRPNLTLDIPVIDVQDFTEIAVQEIINQEVNKSFDLGTEPLIRVTLLQQAQESYLLIITMHHIIIDGWSMGIFFKELEALYPAFIQGKGSPLTELTIQYPDFALWQREWLTKEVQDKQLEYWKQQLADAPPLLELPTDYPRPPEQTFAGATVEFNINADLTSQLVNLSQKSGVTLFMTLLTAFAVVLHRYSGQDDICIGSPFANRNRREIDTLIGFFVNTLVLRTQLAGNPSFSQLLEKVRSVVWDAHAHQDIPFEQVVEALKPERSLGYNPLFQVLFVLENFSLDTLELPGISLTPEIIDRGTAKFDLSLSIWQTQKGLIGSWEYNSDILAADTIARMISHFQTLLAAIVKDPHQNVRELPLLTAPERYQLLVEWNDTQADYAVDKCIHQLFEEQVEKTPDAVAVVFDNQQLTYQQLNSQANQLAYYLQSFGIKPDTLVGICVERSLEMVIGVLGILKAGGAYLPLDSEYPQDRLSFMLEDAQVSVLLTQKHLIERLPQHQAKLVCVDEIWEKIAQNHQNNPSSEVKACHLANLIYTSGSTGKPKGVMVEHKGLCNLAQAQIQTFGINSDSRVLQFASFSFDASISEILMALGSGAALYLGTKDALMPGKALIEKLHHCGITHITLPPSALAVMPVEELPALQAIIVAGEACAVELMKQWSVGRNFFNAYGPTEASVCATIAKCSDQDEKITIGRAIANVEIYILDKYLQPVPVGVPGELHIGGIGLARGYLNRPELTAERFIKLDIWQEEKNHPTQSPVPSPQSLTLYKTGDLARYLPDGNIEYLGRIDNQVKIRGFRIELGEIEAALSQHEDVQICSVIVREDNPGDKRLVAYVVGNPQHPPTISQLRSFLSSKLPQYMMPHAFVMLESLPLTPNGKVDRRALPAPDSRAGLEVSFVLPRNQTEQILAQIWAEVLRVKQVGIYDNFFELGGDSILSIQILAKAKQAGLQLTLKQLFANQTIAQLAAVAGTVKTIEVKQEVVTGALPLTPIQHWFFEKNLPEAHHFNQAFVLSVPCDLKLELLKQVFQQLLVHHDALRLRFTQSESTWQQIYSAPNDHLAFSEIDLSAIPESEQPAAIEAQGNLLQASLDPTANLVQVAFFHLGVEKRARLLIIIHHLAIDGVSWRILLEDLQTAYQQLEQGKTIQLPAKTTAFKDWSEQLTTYAQSQTLKSEAAYWLNETRATVPSIPVDYTKGVNTVAAASTVLLSLSEAETHALLHDVPKAYNTQINDVLLTALALVLSKWTNSKNVLFNLEGHGREDIVDGVDLSRTIGWFTTIFPVVVALPATDNLGDAFLGDALKSVKEKLRAIPNKGIGYGLLRYLIQDPEIATQLKTLPQAEISFNYLGQFDQQVNTTSWMQPASESAGKMHGLQNNRAYVLEIDSIIAEDQLRIEWTYSTNLHQRATIENLAQEFIKTLQDLIAHCASGENGGHTPSDFPLVNLNQLEIDQLLASLGKNNWRNIEDIYSLSPMQEGILFESLYTPDSQAYFEQLIYTLNGNLNLSAFEQAWQQVVARHSVLRTAFVWEELDKPLQLVYRKVDVKVQTYDWRLLSPQQQQQKLESLLQSQRQKGFQLSVASLMNLSLIQLSADRYQLVWNFHHLLLDGWSGPLIFQDLLYFYQAISQGETKTLPPAIGYRNYISWLQQQDFNQAQEFWRQKLQGFSAPTPLTVDKLSSNRKQLDSSYKEQKIQLTAQQTEALQTFARQHQLTMNNLVQGTWALLLSRYSQETDIVFGATVSGRPPSLMGVESMVGLFINTLPVRVQTLPETEVLALLKDLQTQQVESEQYSYSSLVDIQGLSDVPRGMSLFESLVVFDNYPIDEAAQQNNYGFSIDNLQAIEQTNYPLTVMVIPDQELLVRISYDISRFDDLSIARLLGHFQTLLSGIAVNPKAQISHLPLLTEVEKYQLLIEWNNNQTEYSLDKCIHQLFEEQAERTPHAIAVECGNQQLTYNELNSRANQLAHYLKSLGVKPDVLVGICVERSLEMVVGILGILKSGGAYVPLDPEYPTERLAFMLEDAQVSVLLTQQSLLNRLPQHQANLVCLDTDTQVISQLNQENPVSAVKTHNLAYVIYTSGSTGKPKGVAMNHLPLCNLILWQLQNTTVAQDAKTLQFAPISFDVSFQEIFSTWCSGGTLVLITEELRRDALALLGFLEEKAVARLFVPFVALQQLAEVAVDSEKFATHLKEIITAGEQLQITPAISQWFSKLGNCTLHNHYGPSESHAVTAFTLSPPVETWPLLPPIGKAIANTEIYLLDQNLQPVPIGIPGELYIGGITLARGYLNRPDLTNEKFIPNPFNNPKSKIQNPKLYKTGDLARYLPDGNIEYLGRIDTQVKIRGFRIELGEVEAALSQFEDVEGCCVIAREDTPGNKRLVAYVVAHQNCTPTVSALRQLMKAKLPDYMIPSAFVILQSFPLTPSGKVDRRALPAPDLESTLLEKYVAPRTPIEELLTQIWAQVLKVEQVGIDDNFFELGGHSLLATQLVSRIRNIFKVELPLYELFATPTVGELAHIIGQLQQEKLEISAPPLLPRAKNSDLPMSFAQQRLWFLEQFDQKSVLYNIPTALRLLGNLQIAVLEQSLQTIIHRHEALRTNFITVDGQPTQVIREQETGSSEQGIISVIDVKHLPITEQEIAVQQLAQQQILEPFDLKTEALIRVQLILLNETEQVLLVCMHHIVSDGWSMGVFVQELTQLYNAYSQGQPSALTPLSIQYADFAIWQRQWLQGDVLQSQLSYWERQLKDAPVVLSLPTDRPRPAVQTVVGATHEFALSVELTDKLIKLSQNQGCTLFMTLLAAYDTLLYRYTGQSDILVGSPIANRDRSEIEGLIGFFVNTLVMRTNLAGNPSFSELLTRVREMSLGAYAHQHFPFEMLVEALQPERDLSHTPLFQVMFNLQNAPVSELELNGLTVSSVPFKGVTAAFDMTLFMQNTDNGLVGVWEYNTDMFDHSTIERMIGHFVTLLEAVVNNPQERIDQLPILTAVERQKLLVEWNDTQADYPVGKCLHQLFEEQVELTPDAVAVVFDDQQLTYQQLNTQANQLAHYLQSLGVGAEVLVGIYLERSLSMTVALLAVLKAGGGYVPLDVDYPQQRLTYISQDSQISVLITQESLLNSLPVEGVKVIVLDQECAVFNSHSPENPVSEVVAENLACVLYTSGSTGNPKGVMLTHGALVNHSSAISEAFGLTNSDRVLQFAAFGFDVALEEMFPTWFKGGTVVLRPTQLFSSFANFAQFIEQQQLSVLTLTSAYWHEWMVAVSQSYATVPQSLRLLTVGGDTVLPETVAMWQQFVGDRITCLNAYGPTEASVTAIVYDVQNYQPEKTNTVLIGRPVANTEIYILDSNLQPVPIGVKGELYIGGERLARGYLNRPELTQEKFIAHPFNHPKSQIQNPKLYKTGDLARYLPDGNIEFIGRIDDVVKIRGFRVALGEIESLLVQHPDVICQVVMLREDQPGHKQLVAYVVSDNPSLTQNELQSFLKQKLPNYMIPTAFVMMEALPVTTNGKVDRRALPAPSQEIDLNNFVLPTTSIQKLIADIWSSVLGTTHLGIHNNFFDMGGNSLRAMQVMSLLRETLHIDLPLRYLFENPTVAELAAGLVETLYTTSLATSQTNTITTSNLDLKAEAVLDPSIQIRKDLIYNVSTEYNNKPQGIFLTGVTGFLGSHLLYELLQQTESDIYCLIRATDIEQARQKLQNQLKFYKLWSGVDKERIIPVVGDLGKKYLGLSTSEFQKLAGQIDIIYHCGAWINVIYPYSVLKPANVLGTQEIIRLACEIKVKPLHFISTTSVLSASSPNEAGLILESDPLEQYQTLDNGYIQSKWVAEKLVMQARDLGLPVAIYRASRITGNTQTGISNTDDLFCRLVKGCLEMRIVPDINMEDNLTPVDYVSKMIVHLSGQKESLGKAFHLVNPESTKIKDLFHLIRSLGYPVQIIPVEQWHSEILLQSQISDADNLRFLSHIIPKNEVDKSHESQIDYENTINGLGNTNLMYPVLDQKLLKTYISYFIGSGFIDEQLVTEPMVFGNRTN</sequence>
<dbReference type="GO" id="GO:0005829">
    <property type="term" value="C:cytosol"/>
    <property type="evidence" value="ECO:0007669"/>
    <property type="project" value="TreeGrafter"/>
</dbReference>
<dbReference type="InterPro" id="IPR025110">
    <property type="entry name" value="AMP-bd_C"/>
</dbReference>
<dbReference type="InterPro" id="IPR010060">
    <property type="entry name" value="NRPS_synth"/>
</dbReference>
<dbReference type="InterPro" id="IPR001242">
    <property type="entry name" value="Condensation_dom"/>
</dbReference>
<organism evidence="9">
    <name type="scientific">Sphaerospermopsis torques-reginae ITEP-024</name>
    <dbReference type="NCBI Taxonomy" id="984208"/>
    <lineage>
        <taxon>Bacteria</taxon>
        <taxon>Bacillati</taxon>
        <taxon>Cyanobacteriota</taxon>
        <taxon>Cyanophyceae</taxon>
        <taxon>Nostocales</taxon>
        <taxon>Aphanizomenonaceae</taxon>
        <taxon>Sphaerospermopsis</taxon>
        <taxon>Sphaerospermopsis torques-reginae</taxon>
    </lineage>
</organism>
<keyword evidence="7" id="KW-0045">Antibiotic biosynthesis</keyword>
<dbReference type="Gene3D" id="3.40.50.720">
    <property type="entry name" value="NAD(P)-binding Rossmann-like Domain"/>
    <property type="match status" value="1"/>
</dbReference>
<dbReference type="NCBIfam" id="TIGR01733">
    <property type="entry name" value="AA-adenyl-dom"/>
    <property type="match status" value="3"/>
</dbReference>
<evidence type="ECO:0000256" key="4">
    <source>
        <dbReference type="ARBA" id="ARBA00022553"/>
    </source>
</evidence>
<dbReference type="FunFam" id="3.30.559.30:FF:000001">
    <property type="entry name" value="Non-ribosomal peptide synthetase"/>
    <property type="match status" value="1"/>
</dbReference>
<dbReference type="PANTHER" id="PTHR45527">
    <property type="entry name" value="NONRIBOSOMAL PEPTIDE SYNTHETASE"/>
    <property type="match status" value="1"/>
</dbReference>
<dbReference type="InterPro" id="IPR020845">
    <property type="entry name" value="AMP-binding_CS"/>
</dbReference>
<comment type="similarity">
    <text evidence="2">Belongs to the ATP-dependent AMP-binding enzyme family.</text>
</comment>
<dbReference type="PANTHER" id="PTHR45527:SF14">
    <property type="entry name" value="PLIPASTATIN SYNTHASE SUBUNIT B"/>
    <property type="match status" value="1"/>
</dbReference>
<dbReference type="RefSeq" id="WP_220609893.1">
    <property type="nucleotide sequence ID" value="NZ_CP080598.1"/>
</dbReference>
<dbReference type="Gene3D" id="3.40.50.980">
    <property type="match status" value="6"/>
</dbReference>
<dbReference type="InterPro" id="IPR020806">
    <property type="entry name" value="PKS_PP-bd"/>
</dbReference>
<dbReference type="Proteomes" id="UP000826540">
    <property type="component" value="Chromosome"/>
</dbReference>
<dbReference type="SUPFAM" id="SSF56801">
    <property type="entry name" value="Acetyl-CoA synthetase-like"/>
    <property type="match status" value="3"/>
</dbReference>
<dbReference type="InterPro" id="IPR023213">
    <property type="entry name" value="CAT-like_dom_sf"/>
</dbReference>
<dbReference type="CDD" id="cd19543">
    <property type="entry name" value="DCL_NRPS"/>
    <property type="match status" value="1"/>
</dbReference>
<accession>A0A1L4BMI6</accession>
<feature type="domain" description="Carrier" evidence="8">
    <location>
        <begin position="3661"/>
        <end position="3736"/>
    </location>
</feature>
<dbReference type="InterPro" id="IPR036736">
    <property type="entry name" value="ACP-like_sf"/>
</dbReference>
<dbReference type="PROSITE" id="PS00455">
    <property type="entry name" value="AMP_BINDING"/>
    <property type="match status" value="3"/>
</dbReference>
<evidence type="ECO:0000256" key="5">
    <source>
        <dbReference type="ARBA" id="ARBA00022598"/>
    </source>
</evidence>
<dbReference type="CDD" id="cd19531">
    <property type="entry name" value="LCL_NRPS-like"/>
    <property type="match status" value="2"/>
</dbReference>
<dbReference type="Pfam" id="PF00501">
    <property type="entry name" value="AMP-binding"/>
    <property type="match status" value="3"/>
</dbReference>
<dbReference type="GO" id="GO:0008610">
    <property type="term" value="P:lipid biosynthetic process"/>
    <property type="evidence" value="ECO:0007669"/>
    <property type="project" value="UniProtKB-ARBA"/>
</dbReference>
<dbReference type="Gene3D" id="3.30.559.10">
    <property type="entry name" value="Chloramphenicol acetyltransferase-like domain"/>
    <property type="match status" value="4"/>
</dbReference>
<dbReference type="EMBL" id="CP080598">
    <property type="protein sequence ID" value="QYX31912.1"/>
    <property type="molecule type" value="Genomic_DNA"/>
</dbReference>
<dbReference type="InterPro" id="IPR041464">
    <property type="entry name" value="TubC_N"/>
</dbReference>
<evidence type="ECO:0000313" key="11">
    <source>
        <dbReference type="Proteomes" id="UP000826540"/>
    </source>
</evidence>
<evidence type="ECO:0000256" key="2">
    <source>
        <dbReference type="ARBA" id="ARBA00006432"/>
    </source>
</evidence>
<dbReference type="GO" id="GO:0031177">
    <property type="term" value="F:phosphopantetheine binding"/>
    <property type="evidence" value="ECO:0007669"/>
    <property type="project" value="InterPro"/>
</dbReference>
<keyword evidence="4" id="KW-0597">Phosphoprotein</keyword>
<dbReference type="Pfam" id="PF13193">
    <property type="entry name" value="AMP-binding_C"/>
    <property type="match status" value="3"/>
</dbReference>
<dbReference type="InterPro" id="IPR010071">
    <property type="entry name" value="AA_adenyl_dom"/>
</dbReference>
<gene>
    <name evidence="9" type="primary">spuB</name>
    <name evidence="10" type="ORF">K2F26_00215</name>
</gene>
<evidence type="ECO:0000256" key="6">
    <source>
        <dbReference type="ARBA" id="ARBA00022737"/>
    </source>
</evidence>
<dbReference type="Pfam" id="PF00550">
    <property type="entry name" value="PP-binding"/>
    <property type="match status" value="3"/>
</dbReference>
<proteinExistence type="inferred from homology"/>
<keyword evidence="6" id="KW-0677">Repeat</keyword>
<dbReference type="Pfam" id="PF07993">
    <property type="entry name" value="NAD_binding_4"/>
    <property type="match status" value="1"/>
</dbReference>
<dbReference type="FunFam" id="3.40.50.12780:FF:000012">
    <property type="entry name" value="Non-ribosomal peptide synthetase"/>
    <property type="match status" value="3"/>
</dbReference>
<dbReference type="FunFam" id="2.30.38.10:FF:000001">
    <property type="entry name" value="Non-ribosomal peptide synthetase PvdI"/>
    <property type="match status" value="2"/>
</dbReference>
<dbReference type="PROSITE" id="PS50075">
    <property type="entry name" value="CARRIER"/>
    <property type="match status" value="3"/>
</dbReference>
<dbReference type="NCBIfam" id="TIGR01720">
    <property type="entry name" value="NRPS-para261"/>
    <property type="match status" value="1"/>
</dbReference>
<dbReference type="CDD" id="cd05235">
    <property type="entry name" value="SDR_e1"/>
    <property type="match status" value="1"/>
</dbReference>
<dbReference type="GO" id="GO:0044550">
    <property type="term" value="P:secondary metabolite biosynthetic process"/>
    <property type="evidence" value="ECO:0007669"/>
    <property type="project" value="UniProtKB-ARBA"/>
</dbReference>
<dbReference type="NCBIfam" id="NF003417">
    <property type="entry name" value="PRK04813.1"/>
    <property type="match status" value="3"/>
</dbReference>
<keyword evidence="3" id="KW-0596">Phosphopantetheine</keyword>
<dbReference type="FunFam" id="3.30.559.10:FF:000012">
    <property type="entry name" value="Non-ribosomal peptide synthetase"/>
    <property type="match status" value="2"/>
</dbReference>
<dbReference type="InterPro" id="IPR045851">
    <property type="entry name" value="AMP-bd_C_sf"/>
</dbReference>
<dbReference type="Gene3D" id="2.30.38.10">
    <property type="entry name" value="Luciferase, Domain 3"/>
    <property type="match status" value="3"/>
</dbReference>
<dbReference type="SMART" id="SM00823">
    <property type="entry name" value="PKS_PP"/>
    <property type="match status" value="3"/>
</dbReference>
<dbReference type="GO" id="GO:0017000">
    <property type="term" value="P:antibiotic biosynthetic process"/>
    <property type="evidence" value="ECO:0007669"/>
    <property type="project" value="UniProtKB-KW"/>
</dbReference>
<feature type="domain" description="Carrier" evidence="8">
    <location>
        <begin position="2585"/>
        <end position="2660"/>
    </location>
</feature>
<dbReference type="SUPFAM" id="SSF47336">
    <property type="entry name" value="ACP-like"/>
    <property type="match status" value="3"/>
</dbReference>
<dbReference type="GO" id="GO:0043041">
    <property type="term" value="P:amino acid activation for nonribosomal peptide biosynthetic process"/>
    <property type="evidence" value="ECO:0007669"/>
    <property type="project" value="TreeGrafter"/>
</dbReference>
<protein>
    <submittedName>
        <fullName evidence="10">Amino acid adenylation domain-containing protein</fullName>
    </submittedName>
    <submittedName>
        <fullName evidence="9">Non-ribosomal peptide synthetase</fullName>
    </submittedName>
</protein>
<reference evidence="10 11" key="2">
    <citation type="journal article" date="2022" name="J. Am. Chem. Soc.">
        <title>Biosynthesis of Guanitoxin Enables Global Environmental Detection in Freshwater Cyanobacteria.</title>
        <authorList>
            <person name="Lima S.T."/>
            <person name="Fallon T.R."/>
            <person name="Cordoza J.L."/>
            <person name="Chekan J.R."/>
            <person name="Delbaje E."/>
            <person name="Hopiavuori A.R."/>
            <person name="Alvarenga D.O."/>
            <person name="Wood S.M."/>
            <person name="Luhavaya H."/>
            <person name="Baumgartner J.T."/>
            <person name="Dorr F.A."/>
            <person name="Etchegaray A."/>
            <person name="Pinto E."/>
            <person name="McKinnie S.M.K."/>
            <person name="Fiore M.F."/>
            <person name="Moore B.S."/>
        </authorList>
    </citation>
    <scope>NUCLEOTIDE SEQUENCE [LARGE SCALE GENOMIC DNA]</scope>
    <source>
        <strain evidence="10 11">ITEP-024</strain>
    </source>
</reference>